<keyword evidence="4" id="KW-0472">Membrane</keyword>
<comment type="subcellular location">
    <subcellularLocation>
        <location evidence="1">Membrane</location>
        <topology evidence="1">Multi-pass membrane protein</topology>
    </subcellularLocation>
</comment>
<feature type="transmembrane region" description="Helical" evidence="4">
    <location>
        <begin position="193"/>
        <end position="219"/>
    </location>
</feature>
<dbReference type="Proteomes" id="UP001515480">
    <property type="component" value="Unassembled WGS sequence"/>
</dbReference>
<evidence type="ECO:0008006" key="7">
    <source>
        <dbReference type="Google" id="ProtNLM"/>
    </source>
</evidence>
<dbReference type="InterPro" id="IPR016688">
    <property type="entry name" value="MscS-like_plants/fungi"/>
</dbReference>
<protein>
    <recommendedName>
        <fullName evidence="7">Mechanosensitive ion channel protein</fullName>
    </recommendedName>
</protein>
<evidence type="ECO:0000256" key="3">
    <source>
        <dbReference type="SAM" id="MobiDB-lite"/>
    </source>
</evidence>
<sequence>MTPTHLPSASDQGPTQEPNGTDTVEQLSNLKKSPDVLLSRRGGDAEHPNVDNESLRSRLGRADEDTYAEALQAVQGLASITNDAQGTGASGATDRIEEMLLGELEAEAVENNDDRAADIESQHRMAWPYEQLLDSDMDLPTVTSIINWRRLCQRCMVFTPKRLWHEALQLMTIIPLLLPVLETVGVRYPRTSLMLLPITSFAVARVVTLAFEATATLFLQYRPVFDRITIVIKGFFGWPSTMPLCIGLCYTWPLFGINVKQWQALYSLPHFWPTCCWLLGASVTRPILDVSVKFYINDLTLRHYEDRAREAHRAQIVMRAIVAAARSAEREIKERELVVRRRKELASTSANSSGASTPQVRPLIRISSSADALPQAANPREWHIAKPAILDEADPSSVSWKEERSTSKDRWSKFFVQLDTLSGALQFGAGLDDAASLEQARELAGRVFGILKKLPHLRHVDGAKVYLVRSKLLDWSSARLGSERDTVGENALFRTDESIDEDTFVTSIERCYKESRLLTASVASFDRINVLLYKSCFCMWAFVLALIFGIVWEGRDIAVWVIPAISVVASIVVILGKAPGDVLSGAIYTLLFRPFDIGDRVVISQPGSAPVLYSLIVKQIDVVRTHFLTSNGELLYYENHLLRNMCITNLSRSGQLCLMIRVQVPAATPALKVTELADSIRMYCSEKEADWMAVDLIFSGTDFSAGHLNLDVWATCRHPAADVGMVYGAKSSLLLFMHAYMQSANIEYIKPLMPVRMEPSLSRGEPSLTPTSARDGSVLSPPVASRQ</sequence>
<dbReference type="PANTHER" id="PTHR31618:SF1">
    <property type="entry name" value="EF-HAND DOMAIN-CONTAINING PROTEIN"/>
    <property type="match status" value="1"/>
</dbReference>
<comment type="caution">
    <text evidence="5">The sequence shown here is derived from an EMBL/GenBank/DDBJ whole genome shotgun (WGS) entry which is preliminary data.</text>
</comment>
<dbReference type="PANTHER" id="PTHR31618">
    <property type="entry name" value="MECHANOSENSITIVE ION CHANNEL PROTEIN 5"/>
    <property type="match status" value="1"/>
</dbReference>
<dbReference type="GO" id="GO:0006820">
    <property type="term" value="P:monoatomic anion transport"/>
    <property type="evidence" value="ECO:0007669"/>
    <property type="project" value="TreeGrafter"/>
</dbReference>
<dbReference type="GO" id="GO:0005886">
    <property type="term" value="C:plasma membrane"/>
    <property type="evidence" value="ECO:0007669"/>
    <property type="project" value="TreeGrafter"/>
</dbReference>
<dbReference type="AlphaFoldDB" id="A0AB34JG56"/>
<keyword evidence="4" id="KW-1133">Transmembrane helix</keyword>
<feature type="region of interest" description="Disordered" evidence="3">
    <location>
        <begin position="1"/>
        <end position="57"/>
    </location>
</feature>
<keyword evidence="6" id="KW-1185">Reference proteome</keyword>
<accession>A0AB34JG56</accession>
<feature type="compositionally biased region" description="Polar residues" evidence="3">
    <location>
        <begin position="1"/>
        <end position="31"/>
    </location>
</feature>
<comment type="similarity">
    <text evidence="2">Belongs to the MscS (TC 1.A.23) family.</text>
</comment>
<organism evidence="5 6">
    <name type="scientific">Prymnesium parvum</name>
    <name type="common">Toxic golden alga</name>
    <dbReference type="NCBI Taxonomy" id="97485"/>
    <lineage>
        <taxon>Eukaryota</taxon>
        <taxon>Haptista</taxon>
        <taxon>Haptophyta</taxon>
        <taxon>Prymnesiophyceae</taxon>
        <taxon>Prymnesiales</taxon>
        <taxon>Prymnesiaceae</taxon>
        <taxon>Prymnesium</taxon>
    </lineage>
</organism>
<proteinExistence type="inferred from homology"/>
<evidence type="ECO:0000313" key="5">
    <source>
        <dbReference type="EMBL" id="KAL1520950.1"/>
    </source>
</evidence>
<feature type="compositionally biased region" description="Basic and acidic residues" evidence="3">
    <location>
        <begin position="41"/>
        <end position="57"/>
    </location>
</feature>
<keyword evidence="4" id="KW-0812">Transmembrane</keyword>
<feature type="transmembrane region" description="Helical" evidence="4">
    <location>
        <begin position="557"/>
        <end position="575"/>
    </location>
</feature>
<evidence type="ECO:0000313" key="6">
    <source>
        <dbReference type="Proteomes" id="UP001515480"/>
    </source>
</evidence>
<name>A0AB34JG56_PRYPA</name>
<feature type="transmembrane region" description="Helical" evidence="4">
    <location>
        <begin position="531"/>
        <end position="551"/>
    </location>
</feature>
<dbReference type="GO" id="GO:0008381">
    <property type="term" value="F:mechanosensitive monoatomic ion channel activity"/>
    <property type="evidence" value="ECO:0007669"/>
    <property type="project" value="TreeGrafter"/>
</dbReference>
<reference evidence="5 6" key="1">
    <citation type="journal article" date="2024" name="Science">
        <title>Giant polyketide synthase enzymes in the biosynthesis of giant marine polyether toxins.</title>
        <authorList>
            <person name="Fallon T.R."/>
            <person name="Shende V.V."/>
            <person name="Wierzbicki I.H."/>
            <person name="Pendleton A.L."/>
            <person name="Watervoot N.F."/>
            <person name="Auber R.P."/>
            <person name="Gonzalez D.J."/>
            <person name="Wisecaver J.H."/>
            <person name="Moore B.S."/>
        </authorList>
    </citation>
    <scope>NUCLEOTIDE SEQUENCE [LARGE SCALE GENOMIC DNA]</scope>
    <source>
        <strain evidence="5 6">12B1</strain>
    </source>
</reference>
<evidence type="ECO:0000256" key="4">
    <source>
        <dbReference type="SAM" id="Phobius"/>
    </source>
</evidence>
<evidence type="ECO:0000256" key="2">
    <source>
        <dbReference type="ARBA" id="ARBA00008017"/>
    </source>
</evidence>
<feature type="transmembrane region" description="Helical" evidence="4">
    <location>
        <begin position="163"/>
        <end position="181"/>
    </location>
</feature>
<evidence type="ECO:0000256" key="1">
    <source>
        <dbReference type="ARBA" id="ARBA00004141"/>
    </source>
</evidence>
<dbReference type="EMBL" id="JBGBPQ010000008">
    <property type="protein sequence ID" value="KAL1520950.1"/>
    <property type="molecule type" value="Genomic_DNA"/>
</dbReference>
<gene>
    <name evidence="5" type="ORF">AB1Y20_022509</name>
</gene>
<feature type="region of interest" description="Disordered" evidence="3">
    <location>
        <begin position="760"/>
        <end position="787"/>
    </location>
</feature>